<reference evidence="3" key="1">
    <citation type="submission" date="2022-11" db="UniProtKB">
        <authorList>
            <consortium name="WormBaseParasite"/>
        </authorList>
    </citation>
    <scope>IDENTIFICATION</scope>
</reference>
<evidence type="ECO:0000256" key="1">
    <source>
        <dbReference type="SAM" id="MobiDB-lite"/>
    </source>
</evidence>
<name>A0A915I814_ROMCU</name>
<dbReference type="Proteomes" id="UP000887565">
    <property type="component" value="Unplaced"/>
</dbReference>
<feature type="compositionally biased region" description="Polar residues" evidence="1">
    <location>
        <begin position="111"/>
        <end position="122"/>
    </location>
</feature>
<organism evidence="2 3">
    <name type="scientific">Romanomermis culicivorax</name>
    <name type="common">Nematode worm</name>
    <dbReference type="NCBI Taxonomy" id="13658"/>
    <lineage>
        <taxon>Eukaryota</taxon>
        <taxon>Metazoa</taxon>
        <taxon>Ecdysozoa</taxon>
        <taxon>Nematoda</taxon>
        <taxon>Enoplea</taxon>
        <taxon>Dorylaimia</taxon>
        <taxon>Mermithida</taxon>
        <taxon>Mermithoidea</taxon>
        <taxon>Mermithidae</taxon>
        <taxon>Romanomermis</taxon>
    </lineage>
</organism>
<protein>
    <submittedName>
        <fullName evidence="3">Uncharacterized protein</fullName>
    </submittedName>
</protein>
<accession>A0A915I814</accession>
<sequence>MLDHLLEQRMSIYNALMDIDDQWTLASHVISFLKPFKEVTRKQIDQNSCISKIIPLVEILKRAINTSLEEEHLVTAKRELLETSVSVSKNGPHCSASPWFLNGHSISGSGDSLMSDPSTLNDGNEKSLPKRVGPLMPCQLTANTISNSGNEFAAQTQVGA</sequence>
<feature type="region of interest" description="Disordered" evidence="1">
    <location>
        <begin position="111"/>
        <end position="133"/>
    </location>
</feature>
<evidence type="ECO:0000313" key="3">
    <source>
        <dbReference type="WBParaSite" id="nRc.2.0.1.t10300-RA"/>
    </source>
</evidence>
<dbReference type="WBParaSite" id="nRc.2.0.1.t10300-RA">
    <property type="protein sequence ID" value="nRc.2.0.1.t10300-RA"/>
    <property type="gene ID" value="nRc.2.0.1.g10300"/>
</dbReference>
<keyword evidence="2" id="KW-1185">Reference proteome</keyword>
<evidence type="ECO:0000313" key="2">
    <source>
        <dbReference type="Proteomes" id="UP000887565"/>
    </source>
</evidence>
<proteinExistence type="predicted"/>
<dbReference type="AlphaFoldDB" id="A0A915I814"/>